<evidence type="ECO:0000313" key="4">
    <source>
        <dbReference type="Proteomes" id="UP000198949"/>
    </source>
</evidence>
<dbReference type="Gene3D" id="3.30.530.20">
    <property type="match status" value="1"/>
</dbReference>
<dbReference type="Pfam" id="PF08327">
    <property type="entry name" value="AHSA1"/>
    <property type="match status" value="1"/>
</dbReference>
<dbReference type="STRING" id="58114.SAMN05216270_12612"/>
<organism evidence="3 4">
    <name type="scientific">Glycomyces harbinensis</name>
    <dbReference type="NCBI Taxonomy" id="58114"/>
    <lineage>
        <taxon>Bacteria</taxon>
        <taxon>Bacillati</taxon>
        <taxon>Actinomycetota</taxon>
        <taxon>Actinomycetes</taxon>
        <taxon>Glycomycetales</taxon>
        <taxon>Glycomycetaceae</taxon>
        <taxon>Glycomyces</taxon>
    </lineage>
</organism>
<dbReference type="InterPro" id="IPR013538">
    <property type="entry name" value="ASHA1/2-like_C"/>
</dbReference>
<reference evidence="4" key="1">
    <citation type="submission" date="2016-10" db="EMBL/GenBank/DDBJ databases">
        <authorList>
            <person name="Varghese N."/>
            <person name="Submissions S."/>
        </authorList>
    </citation>
    <scope>NUCLEOTIDE SEQUENCE [LARGE SCALE GENOMIC DNA]</scope>
    <source>
        <strain evidence="4">CGMCC 4.3516</strain>
    </source>
</reference>
<evidence type="ECO:0000313" key="3">
    <source>
        <dbReference type="EMBL" id="SDE52072.1"/>
    </source>
</evidence>
<sequence>MSQDRIERDILIAAPIEHVWDLVAQPGFWVALDAAAPGTAEEGQETVATHPEYGSYPVRVEKTDPPTYLAYRWASAFEGAPLREDNTTLVEFLLTTEDDHTRLRVVETGFAALAGDETVREQAFKDNTGGWAEVLDLFRTRAEQAAA</sequence>
<protein>
    <submittedName>
        <fullName evidence="3">Uncharacterized conserved protein YndB, AHSA1/START domain</fullName>
    </submittedName>
</protein>
<feature type="domain" description="Activator of Hsp90 ATPase homologue 1/2-like C-terminal" evidence="2">
    <location>
        <begin position="14"/>
        <end position="139"/>
    </location>
</feature>
<dbReference type="Proteomes" id="UP000198949">
    <property type="component" value="Unassembled WGS sequence"/>
</dbReference>
<dbReference type="InterPro" id="IPR023393">
    <property type="entry name" value="START-like_dom_sf"/>
</dbReference>
<dbReference type="AlphaFoldDB" id="A0A1G7DKN4"/>
<dbReference type="SUPFAM" id="SSF55961">
    <property type="entry name" value="Bet v1-like"/>
    <property type="match status" value="1"/>
</dbReference>
<proteinExistence type="inferred from homology"/>
<keyword evidence="4" id="KW-1185">Reference proteome</keyword>
<dbReference type="OrthoDB" id="9803476at2"/>
<evidence type="ECO:0000256" key="1">
    <source>
        <dbReference type="ARBA" id="ARBA00006817"/>
    </source>
</evidence>
<accession>A0A1G7DKN4</accession>
<name>A0A1G7DKN4_9ACTN</name>
<dbReference type="RefSeq" id="WP_091040573.1">
    <property type="nucleotide sequence ID" value="NZ_FNAD01000026.1"/>
</dbReference>
<comment type="similarity">
    <text evidence="1">Belongs to the AHA1 family.</text>
</comment>
<gene>
    <name evidence="3" type="ORF">SAMN05216270_12612</name>
</gene>
<dbReference type="EMBL" id="FNAD01000026">
    <property type="protein sequence ID" value="SDE52072.1"/>
    <property type="molecule type" value="Genomic_DNA"/>
</dbReference>
<evidence type="ECO:0000259" key="2">
    <source>
        <dbReference type="Pfam" id="PF08327"/>
    </source>
</evidence>